<dbReference type="SUPFAM" id="SSF56235">
    <property type="entry name" value="N-terminal nucleophile aminohydrolases (Ntn hydrolases)"/>
    <property type="match status" value="1"/>
</dbReference>
<dbReference type="FunFam" id="3.50.50.60:FF:000160">
    <property type="entry name" value="Glutamate synthase (NADPH)"/>
    <property type="match status" value="1"/>
</dbReference>
<dbReference type="CDD" id="cd00982">
    <property type="entry name" value="gltB_C"/>
    <property type="match status" value="1"/>
</dbReference>
<comment type="caution">
    <text evidence="27">The sequence shown here is derived from an EMBL/GenBank/DDBJ whole genome shotgun (WGS) entry which is preliminary data.</text>
</comment>
<dbReference type="Pfam" id="PF04898">
    <property type="entry name" value="Glu_syn_central"/>
    <property type="match status" value="1"/>
</dbReference>
<sequence length="2139" mass="236229">MAKVDDFNDRQTQIDAENELYHQYEYQTEGNGSWAGALPVKQGLYDPSLEKDACGVGFACHIKGKASHKIVSDARNLLCNMTHRGAVGSDARDGDGAGVMTSIPHKFFIKNFERETDVKLPPLGQYAVGNLFFKPDEETLQESKRQLEDIADSLGLRVLGWREPPKDSTLLGPAAASREPTILQPFVVLRSTYGDGNAPETTDPELFDEKHFERQLYVLRKTATHTIGLHNWFYLCSLSNKNIVYKGQLAPVQVYQYYYDLVNADYEAHFALVHSRFSTNTFPSWDRAQPLRWAAHNGEINTLRGNKNWMRAREGVMQSDIFGDELEKLYPIVEDGGSDSAAFDNVLELLTVNGVLSLPEAVMLMVPEAWQDNPAMDPAKAAFYEWAACQMEPWDGPALFTFADGRYCGANLDRNGLRPCRYYVMDDDRIICASEVGTIQVDPERVVLKGRLQPGKMLLVDTLAGRIIDDSELKNKVSNRQDFKAWLDQELLSLPKIYQEIASNTSLDLAAKPDSSPIQEDPMLRAFGYTFEQVSLLLAPMATDEKEALGSMGNDAPLACLAQAPRLLYEYFRQLFAQVTNPPIDPIREAIVMSLECYVGPQGNLLEMDISQCGRLLLPTPVLSIPEFNGLKNIHEIYPTWTVKVIDLTFPKSAGVQGYLDHLDYICDQATAAIENKDRIIILSDRATSADRVPVSALLASGMVHHHLVNNKWRSLAALVVETAEAREVHHMCVLLGYGVDAINPYLAMECILKLNREGLVRKKLSDDTLIRNYKYSADGGILKVMSKMGISTLASYKGAQIFEALGIDDTVVDRCFKGTATRIKGITFELIAEDAFRFHEKGFPSRYTVRVPGLGESGEYHWRDGGEPHINDPTSIANIQDAVRTKNDKSYEAYSLAEYEQIKSCTLRGLLDFKFDECTPVPIDQVEPWTEIVRRFCTGAMSYGSISMESHSTLAIAMNRLGGKSNTGEGGEDPERSERMANGDTMRSAIKQVASGRFGVTSNYLADSDEIQIKMAQGAKPGEGGELPGHKVSKSIARTRHSTPGVGLISPPPHHDIYSIEDLKQLIYDLKCSNPRARVSVKLVSETGVGIVASGVAKAKADHILISGHDGGTGASRWTGIKYAGLPWELGLAETHQTLVLNDLRGRVVVQTDGQLRTGRDVAIACLLGAEEWGFATTPLIAMGCIMMRKCHLNTCPVGIATQDPELRKKFMGTPEHVINFFYYIANELRAIMAELGFRTINEMVGHAECLKVREDLRTNKTANIDLSLILTPAHKLRPGVATFNVRKQDHRLYVRLDNKLISEAELTLDKGLPSRIECDIVNTDRAMGTSLSYQISKRYGEEGLPMDTVHVNIKGSAGQSFGAFLAAGVTLELEGDANDYVGKGLSGGRLIIYPPRAAVFKAEDNVIIGNVCLYGATTGTCFFRGVAAERFAVRNSGATAVVEGVGDHGCEYMTGGRVLILGSTGRNFAAGMSGGIAYILDIDQDFLSKLNTEMVEASAIDDPTEIAFVRGLIEDHHHYTGSELAARILLDFNRALPRFVKVLPVDYKRVLEEEAAKAADAKRAEFSLPLLPGNPENVKKEKKSHKSDLQDIEESVGDDAVEKKRSTVLDKTRGFIKYQRRSEKYRSAKARTRDWAELSSRLDEDELKYQAARCMDCGVPFCQSDSGCPISNIIPKWNELVFQDQWRDALNRLIMTNNFPEFTGRVCPAPCEGACVLGINEDPVGIKSIECAIIDRGFDMGWMIPTPPQVRTGKTVAIIGSGPAGLACADQLNKAGHQVTVYERADRAGGLLMYGIPNMKLDKKIVKRRTDFMADEGVVFKTNVAVGQDITLMDLKAENDAVVIATGATVARDLPIKNRSLEGIHFAMEFLHRNTKSLLDSELKDGKYLSAQGKNVIVIGGGDTGNDCIGTSVRHGAISVTNFELLPQPPNERARDNPWPQWPRIYRVDYGHTEVKQHMGKDPREYCVMSEEFVGDEDGHVKGINTIRVEWTKSATGGWDMKKIEDSQQFFPADLVLLSMGFLGPEERVLGDEIEKDPRKNIKTPPGKYSTNVEGVFAAGDCRRGQSLIVWGINEGRQAAREVDLYLEGSTSLPVTGGIVKRTAQEILNSRPNQEVLGRGRGRAEQVPLQQVAASAN</sequence>
<evidence type="ECO:0000259" key="26">
    <source>
        <dbReference type="PROSITE" id="PS51278"/>
    </source>
</evidence>
<dbReference type="InterPro" id="IPR012220">
    <property type="entry name" value="Glu_synth_euk"/>
</dbReference>
<organism evidence="27 28">
    <name type="scientific">Venustampulla echinocandica</name>
    <dbReference type="NCBI Taxonomy" id="2656787"/>
    <lineage>
        <taxon>Eukaryota</taxon>
        <taxon>Fungi</taxon>
        <taxon>Dikarya</taxon>
        <taxon>Ascomycota</taxon>
        <taxon>Pezizomycotina</taxon>
        <taxon>Leotiomycetes</taxon>
        <taxon>Helotiales</taxon>
        <taxon>Pleuroascaceae</taxon>
        <taxon>Venustampulla</taxon>
    </lineage>
</organism>
<evidence type="ECO:0000256" key="12">
    <source>
        <dbReference type="ARBA" id="ARBA00022827"/>
    </source>
</evidence>
<dbReference type="Proteomes" id="UP000254866">
    <property type="component" value="Unassembled WGS sequence"/>
</dbReference>
<evidence type="ECO:0000256" key="4">
    <source>
        <dbReference type="ARBA" id="ARBA00004909"/>
    </source>
</evidence>
<evidence type="ECO:0000256" key="6">
    <source>
        <dbReference type="ARBA" id="ARBA00009716"/>
    </source>
</evidence>
<dbReference type="Gene3D" id="1.10.1060.10">
    <property type="entry name" value="Alpha-helical ferredoxin"/>
    <property type="match status" value="1"/>
</dbReference>
<dbReference type="STRING" id="2656787.A0A370TRZ4"/>
<dbReference type="GO" id="GO:0051538">
    <property type="term" value="F:3 iron, 4 sulfur cluster binding"/>
    <property type="evidence" value="ECO:0007669"/>
    <property type="project" value="UniProtKB-KW"/>
</dbReference>
<evidence type="ECO:0000256" key="22">
    <source>
        <dbReference type="ARBA" id="ARBA00068518"/>
    </source>
</evidence>
<dbReference type="InterPro" id="IPR028261">
    <property type="entry name" value="DPD_II"/>
</dbReference>
<dbReference type="UniPathway" id="UPA00045"/>
<dbReference type="PROSITE" id="PS51278">
    <property type="entry name" value="GATASE_TYPE_2"/>
    <property type="match status" value="1"/>
</dbReference>
<evidence type="ECO:0000256" key="16">
    <source>
        <dbReference type="ARBA" id="ARBA00023014"/>
    </source>
</evidence>
<dbReference type="EC" id="1.4.1.14" evidence="19"/>
<dbReference type="GO" id="GO:0016040">
    <property type="term" value="F:glutamate synthase (NADH) activity"/>
    <property type="evidence" value="ECO:0007669"/>
    <property type="project" value="UniProtKB-EC"/>
</dbReference>
<feature type="region of interest" description="Disordered" evidence="25">
    <location>
        <begin position="2120"/>
        <end position="2139"/>
    </location>
</feature>
<feature type="region of interest" description="Disordered" evidence="25">
    <location>
        <begin position="963"/>
        <end position="984"/>
    </location>
</feature>
<dbReference type="FunFam" id="3.40.50.720:FF:000113">
    <property type="entry name" value="Glutamate synthase [NADH], amyloplastic"/>
    <property type="match status" value="1"/>
</dbReference>
<evidence type="ECO:0000256" key="21">
    <source>
        <dbReference type="ARBA" id="ARBA00057049"/>
    </source>
</evidence>
<dbReference type="GO" id="GO:0097054">
    <property type="term" value="P:L-glutamate biosynthetic process"/>
    <property type="evidence" value="ECO:0007669"/>
    <property type="project" value="UniProtKB-UniPathway"/>
</dbReference>
<evidence type="ECO:0000256" key="13">
    <source>
        <dbReference type="ARBA" id="ARBA00022962"/>
    </source>
</evidence>
<keyword evidence="18 24" id="KW-0003">3Fe-4S</keyword>
<dbReference type="PIRSF" id="PIRSF000187">
    <property type="entry name" value="GOGAT"/>
    <property type="match status" value="1"/>
</dbReference>
<dbReference type="FunFam" id="3.20.20.70:FF:000031">
    <property type="entry name" value="Glutamate synthase 1 [NADH]"/>
    <property type="match status" value="1"/>
</dbReference>
<dbReference type="FunFam" id="1.10.1060.10:FF:000006">
    <property type="entry name" value="Glutamate synthase (NADPH/NADH)"/>
    <property type="match status" value="1"/>
</dbReference>
<evidence type="ECO:0000256" key="8">
    <source>
        <dbReference type="ARBA" id="ARBA00022605"/>
    </source>
</evidence>
<evidence type="ECO:0000256" key="20">
    <source>
        <dbReference type="ARBA" id="ARBA00048867"/>
    </source>
</evidence>
<dbReference type="GeneID" id="43595470"/>
<dbReference type="InterPro" id="IPR009051">
    <property type="entry name" value="Helical_ferredxn"/>
</dbReference>
<dbReference type="SUPFAM" id="SSF51971">
    <property type="entry name" value="Nucleotide-binding domain"/>
    <property type="match status" value="2"/>
</dbReference>
<comment type="similarity">
    <text evidence="6">Belongs to the glutamate synthase family.</text>
</comment>
<dbReference type="InterPro" id="IPR002932">
    <property type="entry name" value="Glu_synthdom"/>
</dbReference>
<evidence type="ECO:0000256" key="7">
    <source>
        <dbReference type="ARBA" id="ARBA00011233"/>
    </source>
</evidence>
<dbReference type="InterPro" id="IPR029055">
    <property type="entry name" value="Ntn_hydrolases_N"/>
</dbReference>
<name>A0A370TRZ4_9HELO</name>
<dbReference type="InterPro" id="IPR006005">
    <property type="entry name" value="Glut_synth_ssu1"/>
</dbReference>
<dbReference type="InterPro" id="IPR036485">
    <property type="entry name" value="Glu_synth_asu_C_sf"/>
</dbReference>
<dbReference type="InterPro" id="IPR006982">
    <property type="entry name" value="Glu_synth_centr_N"/>
</dbReference>
<dbReference type="Pfam" id="PF14691">
    <property type="entry name" value="Fer4_20"/>
    <property type="match status" value="1"/>
</dbReference>
<feature type="domain" description="Glutamine amidotransferase type-2" evidence="26">
    <location>
        <begin position="54"/>
        <end position="463"/>
    </location>
</feature>
<accession>A0A370TRZ4</accession>
<feature type="active site" description="For GATase activity" evidence="23">
    <location>
        <position position="54"/>
    </location>
</feature>
<keyword evidence="17" id="KW-0314">Glutamate biosynthesis</keyword>
<evidence type="ECO:0000256" key="25">
    <source>
        <dbReference type="SAM" id="MobiDB-lite"/>
    </source>
</evidence>
<comment type="subunit">
    <text evidence="7">Homotrimer.</text>
</comment>
<dbReference type="UniPathway" id="UPA00634">
    <property type="reaction ID" value="UER00690"/>
</dbReference>
<dbReference type="Pfam" id="PF01493">
    <property type="entry name" value="GXGXG"/>
    <property type="match status" value="1"/>
</dbReference>
<dbReference type="GO" id="GO:0019676">
    <property type="term" value="P:ammonia assimilation cycle"/>
    <property type="evidence" value="ECO:0007669"/>
    <property type="project" value="UniProtKB-ARBA"/>
</dbReference>
<comment type="pathway">
    <text evidence="5">Amino-acid biosynthesis; L-glutamate biosynthesis via GLT pathway; L-glutamate from 2-oxoglutarate and L-glutamine (NAD(+) route): step 1/1.</text>
</comment>
<dbReference type="SUPFAM" id="SSF46548">
    <property type="entry name" value="alpha-helical ferredoxin"/>
    <property type="match status" value="1"/>
</dbReference>
<keyword evidence="12" id="KW-0274">FAD</keyword>
<dbReference type="CDD" id="cd02808">
    <property type="entry name" value="GltS_FMN"/>
    <property type="match status" value="1"/>
</dbReference>
<dbReference type="OrthoDB" id="4327079at2759"/>
<dbReference type="Pfam" id="PF01645">
    <property type="entry name" value="Glu_synthase"/>
    <property type="match status" value="1"/>
</dbReference>
<feature type="compositionally biased region" description="Polar residues" evidence="25">
    <location>
        <begin position="2130"/>
        <end position="2139"/>
    </location>
</feature>
<keyword evidence="13" id="KW-0315">Glutamine amidotransferase</keyword>
<comment type="catalytic activity">
    <reaction evidence="20">
        <text>2 L-glutamate + NAD(+) = L-glutamine + 2-oxoglutarate + NADH + H(+)</text>
        <dbReference type="Rhea" id="RHEA:13753"/>
        <dbReference type="ChEBI" id="CHEBI:15378"/>
        <dbReference type="ChEBI" id="CHEBI:16810"/>
        <dbReference type="ChEBI" id="CHEBI:29985"/>
        <dbReference type="ChEBI" id="CHEBI:57540"/>
        <dbReference type="ChEBI" id="CHEBI:57945"/>
        <dbReference type="ChEBI" id="CHEBI:58359"/>
        <dbReference type="EC" id="1.4.1.14"/>
    </reaction>
</comment>
<dbReference type="Gene3D" id="3.60.20.10">
    <property type="entry name" value="Glutamine Phosphoribosylpyrophosphate, subunit 1, domain 1"/>
    <property type="match status" value="1"/>
</dbReference>
<protein>
    <recommendedName>
        <fullName evidence="22">Glutamate synthase [NADH]</fullName>
        <ecNumber evidence="19">1.4.1.14</ecNumber>
    </recommendedName>
</protein>
<evidence type="ECO:0000256" key="9">
    <source>
        <dbReference type="ARBA" id="ARBA00022630"/>
    </source>
</evidence>
<comment type="pathway">
    <text evidence="4">Nitrogen metabolism.</text>
</comment>
<dbReference type="PANTHER" id="PTHR43100:SF1">
    <property type="entry name" value="GLUTAMATE SYNTHASE [NADPH] SMALL CHAIN"/>
    <property type="match status" value="1"/>
</dbReference>
<feature type="binding site" evidence="24">
    <location>
        <position position="1186"/>
    </location>
    <ligand>
        <name>[3Fe-4S] cluster</name>
        <dbReference type="ChEBI" id="CHEBI:21137"/>
    </ligand>
</feature>
<keyword evidence="10" id="KW-0288">FMN</keyword>
<dbReference type="FunFam" id="3.20.20.70:FF:000017">
    <property type="entry name" value="Glutamate synthase [NADH], amyloplastic"/>
    <property type="match status" value="1"/>
</dbReference>
<keyword evidence="14" id="KW-0560">Oxidoreductase</keyword>
<dbReference type="GO" id="GO:0050660">
    <property type="term" value="F:flavin adenine dinucleotide binding"/>
    <property type="evidence" value="ECO:0007669"/>
    <property type="project" value="InterPro"/>
</dbReference>
<dbReference type="FunFam" id="2.160.20.60:FF:000001">
    <property type="entry name" value="Glutamate synthase, large subunit"/>
    <property type="match status" value="1"/>
</dbReference>
<dbReference type="NCBIfam" id="NF008730">
    <property type="entry name" value="PRK11750.1"/>
    <property type="match status" value="1"/>
</dbReference>
<evidence type="ECO:0000256" key="2">
    <source>
        <dbReference type="ARBA" id="ARBA00001974"/>
    </source>
</evidence>
<dbReference type="SUPFAM" id="SSF69336">
    <property type="entry name" value="Alpha subunit of glutamate synthase, C-terminal domain"/>
    <property type="match status" value="1"/>
</dbReference>
<dbReference type="RefSeq" id="XP_031870937.1">
    <property type="nucleotide sequence ID" value="XM_032011244.1"/>
</dbReference>
<dbReference type="EMBL" id="NPIC01000002">
    <property type="protein sequence ID" value="RDL38281.1"/>
    <property type="molecule type" value="Genomic_DNA"/>
</dbReference>
<evidence type="ECO:0000313" key="27">
    <source>
        <dbReference type="EMBL" id="RDL38281.1"/>
    </source>
</evidence>
<dbReference type="InterPro" id="IPR002489">
    <property type="entry name" value="Glu_synth_asu_C"/>
</dbReference>
<dbReference type="PRINTS" id="PR00419">
    <property type="entry name" value="ADXRDTASE"/>
</dbReference>
<dbReference type="FunFam" id="3.60.20.10:FF:000001">
    <property type="entry name" value="Glutamate synthase, large subunit"/>
    <property type="match status" value="1"/>
</dbReference>
<dbReference type="FunFam" id="3.50.50.60:FF:000022">
    <property type="entry name" value="Glutamate synthase [NADH], amyloplastic"/>
    <property type="match status" value="1"/>
</dbReference>
<evidence type="ECO:0000256" key="18">
    <source>
        <dbReference type="ARBA" id="ARBA00023291"/>
    </source>
</evidence>
<dbReference type="InterPro" id="IPR013785">
    <property type="entry name" value="Aldolase_TIM"/>
</dbReference>
<feature type="region of interest" description="Disordered" evidence="25">
    <location>
        <begin position="1570"/>
        <end position="1600"/>
    </location>
</feature>
<dbReference type="Gene3D" id="2.160.20.60">
    <property type="entry name" value="Glutamate synthase, alpha subunit, C-terminal domain"/>
    <property type="match status" value="1"/>
</dbReference>
<evidence type="ECO:0000256" key="3">
    <source>
        <dbReference type="ARBA" id="ARBA00004802"/>
    </source>
</evidence>
<evidence type="ECO:0000256" key="5">
    <source>
        <dbReference type="ARBA" id="ARBA00004944"/>
    </source>
</evidence>
<evidence type="ECO:0000256" key="1">
    <source>
        <dbReference type="ARBA" id="ARBA00001917"/>
    </source>
</evidence>
<evidence type="ECO:0000256" key="19">
    <source>
        <dbReference type="ARBA" id="ARBA00024383"/>
    </source>
</evidence>
<keyword evidence="11" id="KW-0479">Metal-binding</keyword>
<evidence type="ECO:0000256" key="11">
    <source>
        <dbReference type="ARBA" id="ARBA00022723"/>
    </source>
</evidence>
<dbReference type="Pfam" id="PF00310">
    <property type="entry name" value="GATase_2"/>
    <property type="match status" value="1"/>
</dbReference>
<comment type="cofactor">
    <cofactor evidence="2">
        <name>FAD</name>
        <dbReference type="ChEBI" id="CHEBI:57692"/>
    </cofactor>
</comment>
<comment type="function">
    <text evidence="21">Forms L-glutamate from L-glutamine and 2-oxoglutarate. Represents an alternative pathway to L-glutamate dehydrogenase for the biosynthesis of L-glutamate. Participates with glutamine synthetase in ammonia assimilation processes. The enzyme is specific for NADH, L-glutamine and 2-oxoglutarate.</text>
</comment>
<keyword evidence="28" id="KW-1185">Reference proteome</keyword>
<dbReference type="PANTHER" id="PTHR43100">
    <property type="entry name" value="GLUTAMATE SYNTHASE [NADPH] SMALL CHAIN"/>
    <property type="match status" value="1"/>
</dbReference>
<evidence type="ECO:0000313" key="28">
    <source>
        <dbReference type="Proteomes" id="UP000254866"/>
    </source>
</evidence>
<keyword evidence="15" id="KW-0408">Iron</keyword>
<dbReference type="NCBIfam" id="TIGR01317">
    <property type="entry name" value="GOGAT_sm_gam"/>
    <property type="match status" value="1"/>
</dbReference>
<keyword evidence="8" id="KW-0028">Amino-acid biosynthesis</keyword>
<dbReference type="GO" id="GO:0010181">
    <property type="term" value="F:FMN binding"/>
    <property type="evidence" value="ECO:0007669"/>
    <property type="project" value="InterPro"/>
</dbReference>
<proteinExistence type="inferred from homology"/>
<dbReference type="InterPro" id="IPR036188">
    <property type="entry name" value="FAD/NAD-bd_sf"/>
</dbReference>
<comment type="cofactor">
    <cofactor evidence="24">
        <name>[3Fe-4S] cluster</name>
        <dbReference type="ChEBI" id="CHEBI:21137"/>
    </cofactor>
    <text evidence="24">Binds 1 [3Fe-4S] cluster.</text>
</comment>
<dbReference type="InterPro" id="IPR051394">
    <property type="entry name" value="Glutamate_Synthase"/>
</dbReference>
<dbReference type="InterPro" id="IPR023753">
    <property type="entry name" value="FAD/NAD-binding_dom"/>
</dbReference>
<dbReference type="Pfam" id="PF07992">
    <property type="entry name" value="Pyr_redox_2"/>
    <property type="match status" value="1"/>
</dbReference>
<evidence type="ECO:0000256" key="17">
    <source>
        <dbReference type="ARBA" id="ARBA00023164"/>
    </source>
</evidence>
<dbReference type="Gene3D" id="3.20.20.70">
    <property type="entry name" value="Aldolase class I"/>
    <property type="match status" value="2"/>
</dbReference>
<keyword evidence="16 24" id="KW-0411">Iron-sulfur</keyword>
<evidence type="ECO:0000256" key="24">
    <source>
        <dbReference type="PIRSR" id="PIRSR000187-2"/>
    </source>
</evidence>
<gene>
    <name evidence="27" type="ORF">BP5553_02621</name>
</gene>
<dbReference type="SUPFAM" id="SSF51395">
    <property type="entry name" value="FMN-linked oxidoreductases"/>
    <property type="match status" value="1"/>
</dbReference>
<reference evidence="27 28" key="1">
    <citation type="journal article" date="2018" name="IMA Fungus">
        <title>IMA Genome-F 9: Draft genome sequence of Annulohypoxylon stygium, Aspergillus mulundensis, Berkeleyomyces basicola (syn. Thielaviopsis basicola), Ceratocystis smalleyi, two Cercospora beticola strains, Coleophoma cylindrospora, Fusarium fracticaudum, Phialophora cf. hyalina, and Morchella septimelata.</title>
        <authorList>
            <person name="Wingfield B.D."/>
            <person name="Bills G.F."/>
            <person name="Dong Y."/>
            <person name="Huang W."/>
            <person name="Nel W.J."/>
            <person name="Swalarsk-Parry B.S."/>
            <person name="Vaghefi N."/>
            <person name="Wilken P.M."/>
            <person name="An Z."/>
            <person name="de Beer Z.W."/>
            <person name="De Vos L."/>
            <person name="Chen L."/>
            <person name="Duong T.A."/>
            <person name="Gao Y."/>
            <person name="Hammerbacher A."/>
            <person name="Kikkert J.R."/>
            <person name="Li Y."/>
            <person name="Li H."/>
            <person name="Li K."/>
            <person name="Li Q."/>
            <person name="Liu X."/>
            <person name="Ma X."/>
            <person name="Naidoo K."/>
            <person name="Pethybridge S.J."/>
            <person name="Sun J."/>
            <person name="Steenkamp E.T."/>
            <person name="van der Nest M.A."/>
            <person name="van Wyk S."/>
            <person name="Wingfield M.J."/>
            <person name="Xiong C."/>
            <person name="Yue Q."/>
            <person name="Zhang X."/>
        </authorList>
    </citation>
    <scope>NUCLEOTIDE SEQUENCE [LARGE SCALE GENOMIC DNA]</scope>
    <source>
        <strain evidence="27 28">BP 5553</strain>
    </source>
</reference>
<comment type="cofactor">
    <cofactor evidence="1">
        <name>FMN</name>
        <dbReference type="ChEBI" id="CHEBI:58210"/>
    </cofactor>
</comment>
<evidence type="ECO:0000256" key="23">
    <source>
        <dbReference type="PIRSR" id="PIRSR000187-1"/>
    </source>
</evidence>
<evidence type="ECO:0000256" key="14">
    <source>
        <dbReference type="ARBA" id="ARBA00023002"/>
    </source>
</evidence>
<dbReference type="Gene3D" id="3.50.50.60">
    <property type="entry name" value="FAD/NAD(P)-binding domain"/>
    <property type="match status" value="2"/>
</dbReference>
<feature type="binding site" evidence="24">
    <location>
        <position position="1197"/>
    </location>
    <ligand>
        <name>[3Fe-4S] cluster</name>
        <dbReference type="ChEBI" id="CHEBI:21137"/>
    </ligand>
</feature>
<dbReference type="InterPro" id="IPR017932">
    <property type="entry name" value="GATase_2_dom"/>
</dbReference>
<evidence type="ECO:0000256" key="15">
    <source>
        <dbReference type="ARBA" id="ARBA00023004"/>
    </source>
</evidence>
<dbReference type="GO" id="GO:0016639">
    <property type="term" value="F:oxidoreductase activity, acting on the CH-NH2 group of donors, NAD or NADP as acceptor"/>
    <property type="evidence" value="ECO:0007669"/>
    <property type="project" value="InterPro"/>
</dbReference>
<keyword evidence="9" id="KW-0285">Flavoprotein</keyword>
<evidence type="ECO:0000256" key="10">
    <source>
        <dbReference type="ARBA" id="ARBA00022643"/>
    </source>
</evidence>
<dbReference type="CDD" id="cd00713">
    <property type="entry name" value="GltS"/>
    <property type="match status" value="1"/>
</dbReference>
<feature type="binding site" evidence="24">
    <location>
        <position position="1192"/>
    </location>
    <ligand>
        <name>[3Fe-4S] cluster</name>
        <dbReference type="ChEBI" id="CHEBI:21137"/>
    </ligand>
</feature>
<dbReference type="GO" id="GO:0005506">
    <property type="term" value="F:iron ion binding"/>
    <property type="evidence" value="ECO:0007669"/>
    <property type="project" value="InterPro"/>
</dbReference>
<comment type="pathway">
    <text evidence="3">Energy metabolism; nitrogen metabolism.</text>
</comment>